<reference evidence="2" key="1">
    <citation type="submission" date="2022-08" db="UniProtKB">
        <authorList>
            <consortium name="EnsemblMetazoa"/>
        </authorList>
    </citation>
    <scope>IDENTIFICATION</scope>
    <source>
        <strain evidence="2">EBRO</strain>
    </source>
</reference>
<organism evidence="2">
    <name type="scientific">Anopheles atroparvus</name>
    <name type="common">European mosquito</name>
    <dbReference type="NCBI Taxonomy" id="41427"/>
    <lineage>
        <taxon>Eukaryota</taxon>
        <taxon>Metazoa</taxon>
        <taxon>Ecdysozoa</taxon>
        <taxon>Arthropoda</taxon>
        <taxon>Hexapoda</taxon>
        <taxon>Insecta</taxon>
        <taxon>Pterygota</taxon>
        <taxon>Neoptera</taxon>
        <taxon>Endopterygota</taxon>
        <taxon>Diptera</taxon>
        <taxon>Nematocera</taxon>
        <taxon>Culicoidea</taxon>
        <taxon>Culicidae</taxon>
        <taxon>Anophelinae</taxon>
        <taxon>Anopheles</taxon>
    </lineage>
</organism>
<dbReference type="AlphaFoldDB" id="A0A182IXS0"/>
<name>A0A182IXS0_ANOAO</name>
<proteinExistence type="predicted"/>
<dbReference type="EnsemblMetazoa" id="AATE007536-RA">
    <property type="protein sequence ID" value="AATE007536-PA.1"/>
    <property type="gene ID" value="AATE007536"/>
</dbReference>
<protein>
    <submittedName>
        <fullName evidence="2">Uncharacterized protein</fullName>
    </submittedName>
</protein>
<sequence length="281" mass="31595">MEANTSEYTSSKSTVPAEYDQLGLPELLKLVADLKVRAAKLQEADKRFDVTSVEKKVKPFSGEKEIGIRKWFVNLEKAFAELKLTEDEKLIAVRRLLDGTAAQFLRTIRTVDYADMKRQLVAEFEPDADAAYVRNFQKEAIKIINLAFEIKCPDEELEDYFIASLDMPPDEQGNGGRGTMSGGVNHNHKNRKENRKISRFASLVDNSVVRSVSVLRSGDPSEDVLPALPESARRNRQVMIAVITIGLDVHLLVREKEDGPDHRRTARPSATTERVTNKLGQ</sequence>
<evidence type="ECO:0000313" key="2">
    <source>
        <dbReference type="EnsemblMetazoa" id="AATE007536-PA.1"/>
    </source>
</evidence>
<evidence type="ECO:0000256" key="1">
    <source>
        <dbReference type="SAM" id="MobiDB-lite"/>
    </source>
</evidence>
<accession>A0A182IXS0</accession>
<dbReference type="VEuPathDB" id="VectorBase:AATE007536"/>
<feature type="compositionally biased region" description="Polar residues" evidence="1">
    <location>
        <begin position="268"/>
        <end position="281"/>
    </location>
</feature>
<feature type="region of interest" description="Disordered" evidence="1">
    <location>
        <begin position="258"/>
        <end position="281"/>
    </location>
</feature>